<feature type="transmembrane region" description="Helical" evidence="1">
    <location>
        <begin position="265"/>
        <end position="283"/>
    </location>
</feature>
<dbReference type="AlphaFoldDB" id="A0A5C6TXE1"/>
<accession>A0A5C6TXE1</accession>
<evidence type="ECO:0008006" key="4">
    <source>
        <dbReference type="Google" id="ProtNLM"/>
    </source>
</evidence>
<sequence>MALHSALMVCGFFGFGIALERAAALKKPIAFAVPALAACGTVAALALQPALAGGFWLAAALALVVVYAEVLRRTPALYTAVEGAGALAWAGGTLWWLLDRPFSVVVAWWASFLVLTIAGERRELARFVPLSGKARKSYLAVLGVQALALAVLAVPWHEHPVAGGFWWLSMSLMAGWLLRYDWPAGRACCARAWSLHTARSLRLGYTWMLLAGAWGAVNALRGLPLDSPGPLHMLLLGFVFSMVFGHAPIVLPALLRRPVSAPGPFAFVPVAMMTLGVALRALGDATGSTGVRAGAGALQALAIVAFALTMIRHLRH</sequence>
<name>A0A5C6TXE1_9BURK</name>
<keyword evidence="1" id="KW-0812">Transmembrane</keyword>
<feature type="transmembrane region" description="Helical" evidence="1">
    <location>
        <begin position="163"/>
        <end position="182"/>
    </location>
</feature>
<feature type="transmembrane region" description="Helical" evidence="1">
    <location>
        <begin position="203"/>
        <end position="221"/>
    </location>
</feature>
<evidence type="ECO:0000256" key="1">
    <source>
        <dbReference type="SAM" id="Phobius"/>
    </source>
</evidence>
<dbReference type="EMBL" id="VOPW01000001">
    <property type="protein sequence ID" value="TXC65193.1"/>
    <property type="molecule type" value="Genomic_DNA"/>
</dbReference>
<reference evidence="2 3" key="1">
    <citation type="submission" date="2019-08" db="EMBL/GenBank/DDBJ databases">
        <authorList>
            <person name="Khan S.A."/>
            <person name="Jeon C.O."/>
            <person name="Jeong S.E."/>
        </authorList>
    </citation>
    <scope>NUCLEOTIDE SEQUENCE [LARGE SCALE GENOMIC DNA]</scope>
    <source>
        <strain evidence="3">IMCC1728</strain>
    </source>
</reference>
<feature type="transmembrane region" description="Helical" evidence="1">
    <location>
        <begin position="6"/>
        <end position="22"/>
    </location>
</feature>
<organism evidence="2 3">
    <name type="scientific">Piscinibacter aquaticus</name>
    <dbReference type="NCBI Taxonomy" id="392597"/>
    <lineage>
        <taxon>Bacteria</taxon>
        <taxon>Pseudomonadati</taxon>
        <taxon>Pseudomonadota</taxon>
        <taxon>Betaproteobacteria</taxon>
        <taxon>Burkholderiales</taxon>
        <taxon>Sphaerotilaceae</taxon>
        <taxon>Piscinibacter</taxon>
    </lineage>
</organism>
<feature type="transmembrane region" description="Helical" evidence="1">
    <location>
        <begin position="138"/>
        <end position="157"/>
    </location>
</feature>
<evidence type="ECO:0000313" key="2">
    <source>
        <dbReference type="EMBL" id="TXC65193.1"/>
    </source>
</evidence>
<feature type="transmembrane region" description="Helical" evidence="1">
    <location>
        <begin position="53"/>
        <end position="70"/>
    </location>
</feature>
<keyword evidence="3" id="KW-1185">Reference proteome</keyword>
<feature type="transmembrane region" description="Helical" evidence="1">
    <location>
        <begin position="102"/>
        <end position="118"/>
    </location>
</feature>
<feature type="transmembrane region" description="Helical" evidence="1">
    <location>
        <begin position="77"/>
        <end position="96"/>
    </location>
</feature>
<feature type="transmembrane region" description="Helical" evidence="1">
    <location>
        <begin position="233"/>
        <end position="253"/>
    </location>
</feature>
<keyword evidence="1" id="KW-1133">Transmembrane helix</keyword>
<gene>
    <name evidence="2" type="ORF">FSC37_00745</name>
</gene>
<dbReference type="Proteomes" id="UP000321832">
    <property type="component" value="Unassembled WGS sequence"/>
</dbReference>
<proteinExistence type="predicted"/>
<evidence type="ECO:0000313" key="3">
    <source>
        <dbReference type="Proteomes" id="UP000321832"/>
    </source>
</evidence>
<feature type="transmembrane region" description="Helical" evidence="1">
    <location>
        <begin position="289"/>
        <end position="311"/>
    </location>
</feature>
<comment type="caution">
    <text evidence="2">The sequence shown here is derived from an EMBL/GenBank/DDBJ whole genome shotgun (WGS) entry which is preliminary data.</text>
</comment>
<protein>
    <recommendedName>
        <fullName evidence="4">NnrS family protein</fullName>
    </recommendedName>
</protein>
<keyword evidence="1" id="KW-0472">Membrane</keyword>